<dbReference type="Pfam" id="PF00144">
    <property type="entry name" value="Beta-lactamase"/>
    <property type="match status" value="1"/>
</dbReference>
<evidence type="ECO:0000259" key="2">
    <source>
        <dbReference type="Pfam" id="PF00144"/>
    </source>
</evidence>
<feature type="region of interest" description="Disordered" evidence="1">
    <location>
        <begin position="62"/>
        <end position="86"/>
    </location>
</feature>
<gene>
    <name evidence="3" type="ORF">FIBSPDRAFT_1042705</name>
</gene>
<sequence length="142" mass="15469">MGAYLMPLVYEPGASWGYGVGIDWAGKMVERGSGGVALEAYMQQHMWEPLDMQDATLHPEKHARVTQRRVEMTSRVPDSESLVPETEKNAFAPEVVSYASGGGGMWGSAPDYLKVRACQIVLEAAGAEFYACQILPTGDKRA</sequence>
<reference evidence="3 4" key="1">
    <citation type="journal article" date="2016" name="Mol. Biol. Evol.">
        <title>Comparative Genomics of Early-Diverging Mushroom-Forming Fungi Provides Insights into the Origins of Lignocellulose Decay Capabilities.</title>
        <authorList>
            <person name="Nagy L.G."/>
            <person name="Riley R."/>
            <person name="Tritt A."/>
            <person name="Adam C."/>
            <person name="Daum C."/>
            <person name="Floudas D."/>
            <person name="Sun H."/>
            <person name="Yadav J.S."/>
            <person name="Pangilinan J."/>
            <person name="Larsson K.H."/>
            <person name="Matsuura K."/>
            <person name="Barry K."/>
            <person name="Labutti K."/>
            <person name="Kuo R."/>
            <person name="Ohm R.A."/>
            <person name="Bhattacharya S.S."/>
            <person name="Shirouzu T."/>
            <person name="Yoshinaga Y."/>
            <person name="Martin F.M."/>
            <person name="Grigoriev I.V."/>
            <person name="Hibbett D.S."/>
        </authorList>
    </citation>
    <scope>NUCLEOTIDE SEQUENCE [LARGE SCALE GENOMIC DNA]</scope>
    <source>
        <strain evidence="3 4">CBS 109695</strain>
    </source>
</reference>
<dbReference type="InterPro" id="IPR001466">
    <property type="entry name" value="Beta-lactam-related"/>
</dbReference>
<dbReference type="InterPro" id="IPR012338">
    <property type="entry name" value="Beta-lactam/transpept-like"/>
</dbReference>
<evidence type="ECO:0000313" key="3">
    <source>
        <dbReference type="EMBL" id="KZP23877.1"/>
    </source>
</evidence>
<dbReference type="STRING" id="436010.A0A166MD28"/>
<keyword evidence="4" id="KW-1185">Reference proteome</keyword>
<evidence type="ECO:0000313" key="4">
    <source>
        <dbReference type="Proteomes" id="UP000076532"/>
    </source>
</evidence>
<dbReference type="OrthoDB" id="428260at2759"/>
<dbReference type="InterPro" id="IPR050789">
    <property type="entry name" value="Diverse_Enzym_Activities"/>
</dbReference>
<dbReference type="AlphaFoldDB" id="A0A166MD28"/>
<feature type="domain" description="Beta-lactamase-related" evidence="2">
    <location>
        <begin position="6"/>
        <end position="116"/>
    </location>
</feature>
<feature type="compositionally biased region" description="Basic and acidic residues" evidence="1">
    <location>
        <begin position="62"/>
        <end position="72"/>
    </location>
</feature>
<dbReference type="PANTHER" id="PTHR43283:SF3">
    <property type="entry name" value="BETA-LACTAMASE FAMILY PROTEIN (AFU_ORTHOLOGUE AFUA_5G07500)"/>
    <property type="match status" value="1"/>
</dbReference>
<evidence type="ECO:0000256" key="1">
    <source>
        <dbReference type="SAM" id="MobiDB-lite"/>
    </source>
</evidence>
<organism evidence="3 4">
    <name type="scientific">Athelia psychrophila</name>
    <dbReference type="NCBI Taxonomy" id="1759441"/>
    <lineage>
        <taxon>Eukaryota</taxon>
        <taxon>Fungi</taxon>
        <taxon>Dikarya</taxon>
        <taxon>Basidiomycota</taxon>
        <taxon>Agaricomycotina</taxon>
        <taxon>Agaricomycetes</taxon>
        <taxon>Agaricomycetidae</taxon>
        <taxon>Atheliales</taxon>
        <taxon>Atheliaceae</taxon>
        <taxon>Athelia</taxon>
    </lineage>
</organism>
<dbReference type="PANTHER" id="PTHR43283">
    <property type="entry name" value="BETA-LACTAMASE-RELATED"/>
    <property type="match status" value="1"/>
</dbReference>
<name>A0A166MD28_9AGAM</name>
<accession>A0A166MD28</accession>
<proteinExistence type="predicted"/>
<dbReference type="EMBL" id="KV417530">
    <property type="protein sequence ID" value="KZP23877.1"/>
    <property type="molecule type" value="Genomic_DNA"/>
</dbReference>
<protein>
    <recommendedName>
        <fullName evidence="2">Beta-lactamase-related domain-containing protein</fullName>
    </recommendedName>
</protein>
<dbReference type="SUPFAM" id="SSF56601">
    <property type="entry name" value="beta-lactamase/transpeptidase-like"/>
    <property type="match status" value="1"/>
</dbReference>
<dbReference type="Proteomes" id="UP000076532">
    <property type="component" value="Unassembled WGS sequence"/>
</dbReference>
<dbReference type="Gene3D" id="3.40.710.10">
    <property type="entry name" value="DD-peptidase/beta-lactamase superfamily"/>
    <property type="match status" value="1"/>
</dbReference>